<sequence length="254" mass="28616">MARGKGPKRGGGRRFAAESAEEIEQRNARLAEFDEQRAKHRAEAAEDGEGDDDSSEAMLVNSMTNNATLTDKFEDKDRKVKGLEGLIEVDNPNTQPVRMMKAKDLAKTSGPPDVTQMTRKQREEYEREQKAAAYRKRHEAGLTEEYRRDMAKLAEVKARREKQAEARKDQEEAEKKLEEERKKAAEAAGASGDGKKSKKKSSSSKKSGPPKLDKITIKKMKPTQLKEALKERGLDIQGNAKVLTERLLKYEAER</sequence>
<dbReference type="PROSITE" id="PS50800">
    <property type="entry name" value="SAP"/>
    <property type="match status" value="1"/>
</dbReference>
<dbReference type="PANTHER" id="PTHR22055">
    <property type="entry name" value="28 KDA HEAT- AND ACID-STABLE PHOSPHOPROTEIN PDGF-ASSOCIATED PROTEIN"/>
    <property type="match status" value="1"/>
</dbReference>
<reference evidence="3" key="1">
    <citation type="submission" date="2021-01" db="EMBL/GenBank/DDBJ databases">
        <authorList>
            <person name="Corre E."/>
            <person name="Pelletier E."/>
            <person name="Niang G."/>
            <person name="Scheremetjew M."/>
            <person name="Finn R."/>
            <person name="Kale V."/>
            <person name="Holt S."/>
            <person name="Cochrane G."/>
            <person name="Meng A."/>
            <person name="Brown T."/>
            <person name="Cohen L."/>
        </authorList>
    </citation>
    <scope>NUCLEOTIDE SEQUENCE</scope>
    <source>
        <strain evidence="3">B650</strain>
    </source>
</reference>
<feature type="domain" description="SAP" evidence="2">
    <location>
        <begin position="217"/>
        <end position="251"/>
    </location>
</feature>
<dbReference type="InterPro" id="IPR039876">
    <property type="entry name" value="HAP28"/>
</dbReference>
<name>A0A7S2KPF9_9STRA</name>
<feature type="compositionally biased region" description="Acidic residues" evidence="1">
    <location>
        <begin position="45"/>
        <end position="55"/>
    </location>
</feature>
<dbReference type="AlphaFoldDB" id="A0A7S2KPF9"/>
<dbReference type="Pfam" id="PF10252">
    <property type="entry name" value="PP28"/>
    <property type="match status" value="1"/>
</dbReference>
<dbReference type="InterPro" id="IPR036361">
    <property type="entry name" value="SAP_dom_sf"/>
</dbReference>
<feature type="compositionally biased region" description="Basic and acidic residues" evidence="1">
    <location>
        <begin position="23"/>
        <end position="44"/>
    </location>
</feature>
<organism evidence="3">
    <name type="scientific">Leptocylindrus danicus</name>
    <dbReference type="NCBI Taxonomy" id="163516"/>
    <lineage>
        <taxon>Eukaryota</taxon>
        <taxon>Sar</taxon>
        <taxon>Stramenopiles</taxon>
        <taxon>Ochrophyta</taxon>
        <taxon>Bacillariophyta</taxon>
        <taxon>Coscinodiscophyceae</taxon>
        <taxon>Chaetocerotophycidae</taxon>
        <taxon>Leptocylindrales</taxon>
        <taxon>Leptocylindraceae</taxon>
        <taxon>Leptocylindrus</taxon>
    </lineage>
</organism>
<gene>
    <name evidence="3" type="ORF">LDAN0321_LOCUS10823</name>
</gene>
<dbReference type="EMBL" id="HBGY01016737">
    <property type="protein sequence ID" value="CAD9582925.1"/>
    <property type="molecule type" value="Transcribed_RNA"/>
</dbReference>
<dbReference type="InterPro" id="IPR003034">
    <property type="entry name" value="SAP_dom"/>
</dbReference>
<feature type="compositionally biased region" description="Basic and acidic residues" evidence="1">
    <location>
        <begin position="120"/>
        <end position="130"/>
    </location>
</feature>
<feature type="region of interest" description="Disordered" evidence="1">
    <location>
        <begin position="1"/>
        <end position="56"/>
    </location>
</feature>
<dbReference type="SMART" id="SM00513">
    <property type="entry name" value="SAP"/>
    <property type="match status" value="1"/>
</dbReference>
<protein>
    <recommendedName>
        <fullName evidence="2">SAP domain-containing protein</fullName>
    </recommendedName>
</protein>
<feature type="region of interest" description="Disordered" evidence="1">
    <location>
        <begin position="85"/>
        <end position="232"/>
    </location>
</feature>
<dbReference type="SUPFAM" id="SSF68906">
    <property type="entry name" value="SAP domain"/>
    <property type="match status" value="1"/>
</dbReference>
<proteinExistence type="predicted"/>
<dbReference type="Gene3D" id="1.10.720.30">
    <property type="entry name" value="SAP domain"/>
    <property type="match status" value="1"/>
</dbReference>
<evidence type="ECO:0000256" key="1">
    <source>
        <dbReference type="SAM" id="MobiDB-lite"/>
    </source>
</evidence>
<accession>A0A7S2KPF9</accession>
<feature type="compositionally biased region" description="Basic residues" evidence="1">
    <location>
        <begin position="1"/>
        <end position="12"/>
    </location>
</feature>
<evidence type="ECO:0000313" key="3">
    <source>
        <dbReference type="EMBL" id="CAD9582925.1"/>
    </source>
</evidence>
<dbReference type="Pfam" id="PF02037">
    <property type="entry name" value="SAP"/>
    <property type="match status" value="1"/>
</dbReference>
<feature type="compositionally biased region" description="Basic and acidic residues" evidence="1">
    <location>
        <begin position="139"/>
        <end position="185"/>
    </location>
</feature>
<dbReference type="InterPro" id="IPR019380">
    <property type="entry name" value="Casein_kinase_sb_PP28"/>
</dbReference>
<evidence type="ECO:0000259" key="2">
    <source>
        <dbReference type="PROSITE" id="PS50800"/>
    </source>
</evidence>